<feature type="transmembrane region" description="Helical" evidence="1">
    <location>
        <begin position="122"/>
        <end position="144"/>
    </location>
</feature>
<dbReference type="STRING" id="1221996.QY95_00673"/>
<keyword evidence="3" id="KW-1185">Reference proteome</keyword>
<dbReference type="RefSeq" id="WP_039236194.1">
    <property type="nucleotide sequence ID" value="NZ_JWIQ02000036.1"/>
</dbReference>
<sequence>MIMEREWKRSRKSLLIWCLILSGLIIWLLSIFPQFADQQESMEQLFEAYPESMREMFQMNELSLGTLMGFYGIEVYMMITLLGSIYAAILASNMLAKEEGDKTAEFLLSKPVTRGQVVMQKLALILLNIFTLNAAAAFASFIGFQFAGDHKVPVKTFALLIAAAFLLHLTFAALAFLLSSFMKRTRNTLAISIGIVIVTYFFQLMSGLSDSIEPLKYASPFYYTDAAPIINENTLGPIHVIVLLSVSLVSIIGAFMIYKKKDISV</sequence>
<evidence type="ECO:0000313" key="2">
    <source>
        <dbReference type="EMBL" id="KKB41529.1"/>
    </source>
</evidence>
<feature type="transmembrane region" description="Helical" evidence="1">
    <location>
        <begin position="189"/>
        <end position="208"/>
    </location>
</feature>
<dbReference type="GO" id="GO:0005886">
    <property type="term" value="C:plasma membrane"/>
    <property type="evidence" value="ECO:0007669"/>
    <property type="project" value="UniProtKB-SubCell"/>
</dbReference>
<dbReference type="AlphaFoldDB" id="A0A0F5HL26"/>
<dbReference type="OrthoDB" id="9800309at2"/>
<dbReference type="Pfam" id="PF12679">
    <property type="entry name" value="ABC2_membrane_2"/>
    <property type="match status" value="1"/>
</dbReference>
<accession>A0A0F5HL26</accession>
<dbReference type="EMBL" id="JWIR02000021">
    <property type="protein sequence ID" value="KKB41529.1"/>
    <property type="molecule type" value="Genomic_DNA"/>
</dbReference>
<dbReference type="Proteomes" id="UP000031563">
    <property type="component" value="Unassembled WGS sequence"/>
</dbReference>
<accession>A0A0F5I7E0</accession>
<comment type="caution">
    <text evidence="2">The sequence shown here is derived from an EMBL/GenBank/DDBJ whole genome shotgun (WGS) entry which is preliminary data.</text>
</comment>
<evidence type="ECO:0000313" key="3">
    <source>
        <dbReference type="Proteomes" id="UP000031563"/>
    </source>
</evidence>
<protein>
    <submittedName>
        <fullName evidence="2">ABC transporter, permease protein</fullName>
    </submittedName>
</protein>
<keyword evidence="1" id="KW-1133">Transmembrane helix</keyword>
<name>A0A0F5HL26_BACTR</name>
<keyword evidence="1" id="KW-0472">Membrane</keyword>
<reference evidence="2" key="1">
    <citation type="submission" date="2015-02" db="EMBL/GenBank/DDBJ databases">
        <title>Genome Assembly of Bacillaceae bacterium MTCC 8252.</title>
        <authorList>
            <person name="Verma A."/>
            <person name="Khatri I."/>
            <person name="Mual P."/>
            <person name="Subramanian S."/>
            <person name="Krishnamurthi S."/>
        </authorList>
    </citation>
    <scope>NUCLEOTIDE SEQUENCE [LARGE SCALE GENOMIC DNA]</scope>
    <source>
        <strain evidence="2">MTCC 8252</strain>
    </source>
</reference>
<feature type="transmembrane region" description="Helical" evidence="1">
    <location>
        <begin position="62"/>
        <end position="89"/>
    </location>
</feature>
<evidence type="ECO:0000256" key="1">
    <source>
        <dbReference type="SAM" id="Phobius"/>
    </source>
</evidence>
<dbReference type="GO" id="GO:0140359">
    <property type="term" value="F:ABC-type transporter activity"/>
    <property type="evidence" value="ECO:0007669"/>
    <property type="project" value="InterPro"/>
</dbReference>
<dbReference type="PANTHER" id="PTHR37305">
    <property type="entry name" value="INTEGRAL MEMBRANE PROTEIN-RELATED"/>
    <property type="match status" value="1"/>
</dbReference>
<feature type="transmembrane region" description="Helical" evidence="1">
    <location>
        <begin position="156"/>
        <end position="177"/>
    </location>
</feature>
<feature type="transmembrane region" description="Helical" evidence="1">
    <location>
        <begin position="238"/>
        <end position="258"/>
    </location>
</feature>
<organism evidence="2 3">
    <name type="scientific">Bacillus thermotolerans</name>
    <name type="common">Quasibacillus thermotolerans</name>
    <dbReference type="NCBI Taxonomy" id="1221996"/>
    <lineage>
        <taxon>Bacteria</taxon>
        <taxon>Bacillati</taxon>
        <taxon>Bacillota</taxon>
        <taxon>Bacilli</taxon>
        <taxon>Bacillales</taxon>
        <taxon>Bacillaceae</taxon>
        <taxon>Bacillus</taxon>
    </lineage>
</organism>
<gene>
    <name evidence="2" type="ORF">QY95_00673</name>
</gene>
<dbReference type="PANTHER" id="PTHR37305:SF1">
    <property type="entry name" value="MEMBRANE PROTEIN"/>
    <property type="match status" value="1"/>
</dbReference>
<keyword evidence="1" id="KW-0812">Transmembrane</keyword>
<proteinExistence type="predicted"/>